<dbReference type="PANTHER" id="PTHR21261:SF15">
    <property type="entry name" value="BEATEN PATH IIIA, ISOFORM D-RELATED"/>
    <property type="match status" value="1"/>
</dbReference>
<feature type="region of interest" description="Disordered" evidence="2">
    <location>
        <begin position="1"/>
        <end position="23"/>
    </location>
</feature>
<dbReference type="AlphaFoldDB" id="A0A7R9AIB1"/>
<dbReference type="OrthoDB" id="6333371at2759"/>
<organism evidence="4">
    <name type="scientific">Darwinula stevensoni</name>
    <dbReference type="NCBI Taxonomy" id="69355"/>
    <lineage>
        <taxon>Eukaryota</taxon>
        <taxon>Metazoa</taxon>
        <taxon>Ecdysozoa</taxon>
        <taxon>Arthropoda</taxon>
        <taxon>Crustacea</taxon>
        <taxon>Oligostraca</taxon>
        <taxon>Ostracoda</taxon>
        <taxon>Podocopa</taxon>
        <taxon>Podocopida</taxon>
        <taxon>Darwinulocopina</taxon>
        <taxon>Darwinuloidea</taxon>
        <taxon>Darwinulidae</taxon>
        <taxon>Darwinula</taxon>
    </lineage>
</organism>
<evidence type="ECO:0000256" key="2">
    <source>
        <dbReference type="SAM" id="MobiDB-lite"/>
    </source>
</evidence>
<dbReference type="EMBL" id="CAJPEV010010397">
    <property type="protein sequence ID" value="CAG0905985.1"/>
    <property type="molecule type" value="Genomic_DNA"/>
</dbReference>
<proteinExistence type="predicted"/>
<feature type="domain" description="CD80-like immunoglobulin C2-set" evidence="3">
    <location>
        <begin position="17"/>
        <end position="83"/>
    </location>
</feature>
<dbReference type="EMBL" id="LR909915">
    <property type="protein sequence ID" value="CAD7254550.1"/>
    <property type="molecule type" value="Genomic_DNA"/>
</dbReference>
<dbReference type="InterPro" id="IPR013783">
    <property type="entry name" value="Ig-like_fold"/>
</dbReference>
<accession>A0A7R9AIB1</accession>
<protein>
    <recommendedName>
        <fullName evidence="3">CD80-like immunoglobulin C2-set domain-containing protein</fullName>
    </recommendedName>
</protein>
<evidence type="ECO:0000313" key="4">
    <source>
        <dbReference type="EMBL" id="CAD7254550.1"/>
    </source>
</evidence>
<dbReference type="Proteomes" id="UP000677054">
    <property type="component" value="Unassembled WGS sequence"/>
</dbReference>
<reference evidence="4" key="1">
    <citation type="submission" date="2020-11" db="EMBL/GenBank/DDBJ databases">
        <authorList>
            <person name="Tran Van P."/>
        </authorList>
    </citation>
    <scope>NUCLEOTIDE SEQUENCE</scope>
</reference>
<keyword evidence="5" id="KW-1185">Reference proteome</keyword>
<dbReference type="Gene3D" id="2.60.40.10">
    <property type="entry name" value="Immunoglobulins"/>
    <property type="match status" value="1"/>
</dbReference>
<dbReference type="Pfam" id="PF08205">
    <property type="entry name" value="C2-set_2"/>
    <property type="match status" value="1"/>
</dbReference>
<dbReference type="InterPro" id="IPR013162">
    <property type="entry name" value="CD80_C2-set"/>
</dbReference>
<name>A0A7R9AIB1_9CRUS</name>
<dbReference type="PANTHER" id="PTHR21261">
    <property type="entry name" value="BEAT PROTEIN"/>
    <property type="match status" value="1"/>
</dbReference>
<keyword evidence="1" id="KW-1015">Disulfide bond</keyword>
<evidence type="ECO:0000259" key="3">
    <source>
        <dbReference type="Pfam" id="PF08205"/>
    </source>
</evidence>
<gene>
    <name evidence="4" type="ORF">DSTB1V02_LOCUS14296</name>
</gene>
<sequence>MNRGDDLPDTPPAIQTSQPKYRVGEELMANCTSPRSRPPSRLEWLVNGKQVEKHWVSSYQETEDDEEAEEEEGGLWTTTTALSLPLNAHSMGVRGPTASTKEWLLALRCNAQIGSVYDRHTEKIILIDLQDPEPPMIQTSKKKRQEHAFKGDLVVRGKICGGKHLWGPSSFAYLGEGTEV</sequence>
<evidence type="ECO:0000256" key="1">
    <source>
        <dbReference type="ARBA" id="ARBA00023157"/>
    </source>
</evidence>
<evidence type="ECO:0000313" key="5">
    <source>
        <dbReference type="Proteomes" id="UP000677054"/>
    </source>
</evidence>